<comment type="subcellular location">
    <subcellularLocation>
        <location evidence="1">Endoplasmic reticulum membrane</location>
        <topology evidence="1">Multi-pass membrane protein</topology>
    </subcellularLocation>
</comment>
<evidence type="ECO:0000256" key="8">
    <source>
        <dbReference type="ARBA" id="ARBA00022989"/>
    </source>
</evidence>
<sequence>MAKDLTTDTPVLFPVQTTAPSPQVKWPTVKTLLWLFVISRAFFMELGGLAYIYLPHAWVESPPNTLPPSGRLLYHVTFGLWAHWDGLWYLSIANMGYANRPTATAFFPLYPWVIHILGGGVVAGVLFSLVAFAVTLWFLFRLTQYEFGDQVAWNAVLALSFFPTSFYANALYSESLFMAVAIGSLYFARTRRYFVAGPLALAATLVSMYGLLLALPLLYLTWTQEGHRIRPLFHSLWAPAGLALYMGFLLARFGDPLVFEHAQSNWGRHFEWAGGTLWAATVKAWNVAGQAFNLHTLFATGMPQLSASNFYNWIFALFLLGILVLSIRWLPPYLWMYEVLALLVPFSYPASGNPLMSLPRLVLEAFPTFITLGLLLRKPLYKVWYFVLAMPLSILFVALYATAHWVA</sequence>
<feature type="transmembrane region" description="Helical" evidence="10">
    <location>
        <begin position="310"/>
        <end position="327"/>
    </location>
</feature>
<feature type="transmembrane region" description="Helical" evidence="10">
    <location>
        <begin position="72"/>
        <end position="92"/>
    </location>
</feature>
<evidence type="ECO:0000256" key="1">
    <source>
        <dbReference type="ARBA" id="ARBA00004477"/>
    </source>
</evidence>
<keyword evidence="5" id="KW-0808">Transferase</keyword>
<evidence type="ECO:0000256" key="5">
    <source>
        <dbReference type="ARBA" id="ARBA00022679"/>
    </source>
</evidence>
<keyword evidence="3" id="KW-0337">GPI-anchor biosynthesis</keyword>
<evidence type="ECO:0000313" key="12">
    <source>
        <dbReference type="Proteomes" id="UP000325292"/>
    </source>
</evidence>
<dbReference type="InterPro" id="IPR007315">
    <property type="entry name" value="PIG-V/Gpi18"/>
</dbReference>
<protein>
    <recommendedName>
        <fullName evidence="13">Glycosyltransferase RgtA/B/C/D-like domain-containing protein</fullName>
    </recommendedName>
</protein>
<evidence type="ECO:0000256" key="6">
    <source>
        <dbReference type="ARBA" id="ARBA00022692"/>
    </source>
</evidence>
<evidence type="ECO:0000256" key="2">
    <source>
        <dbReference type="ARBA" id="ARBA00004687"/>
    </source>
</evidence>
<evidence type="ECO:0000256" key="10">
    <source>
        <dbReference type="SAM" id="Phobius"/>
    </source>
</evidence>
<dbReference type="Proteomes" id="UP000325292">
    <property type="component" value="Chromosome"/>
</dbReference>
<feature type="transmembrane region" description="Helical" evidence="10">
    <location>
        <begin position="112"/>
        <end position="139"/>
    </location>
</feature>
<keyword evidence="6 10" id="KW-0812">Transmembrane</keyword>
<accession>A0ABM6RTI6</accession>
<evidence type="ECO:0008006" key="13">
    <source>
        <dbReference type="Google" id="ProtNLM"/>
    </source>
</evidence>
<keyword evidence="4" id="KW-0328">Glycosyltransferase</keyword>
<evidence type="ECO:0000313" key="11">
    <source>
        <dbReference type="EMBL" id="AUW94665.1"/>
    </source>
</evidence>
<evidence type="ECO:0000256" key="4">
    <source>
        <dbReference type="ARBA" id="ARBA00022676"/>
    </source>
</evidence>
<feature type="transmembrane region" description="Helical" evidence="10">
    <location>
        <begin position="193"/>
        <end position="220"/>
    </location>
</feature>
<feature type="transmembrane region" description="Helical" evidence="10">
    <location>
        <begin position="232"/>
        <end position="251"/>
    </location>
</feature>
<evidence type="ECO:0000256" key="9">
    <source>
        <dbReference type="ARBA" id="ARBA00023136"/>
    </source>
</evidence>
<gene>
    <name evidence="11" type="ORF">BXT84_12510</name>
</gene>
<dbReference type="EMBL" id="CP019454">
    <property type="protein sequence ID" value="AUW94665.1"/>
    <property type="molecule type" value="Genomic_DNA"/>
</dbReference>
<feature type="transmembrane region" description="Helical" evidence="10">
    <location>
        <begin position="151"/>
        <end position="173"/>
    </location>
</feature>
<keyword evidence="7" id="KW-0256">Endoplasmic reticulum</keyword>
<evidence type="ECO:0000256" key="7">
    <source>
        <dbReference type="ARBA" id="ARBA00022824"/>
    </source>
</evidence>
<keyword evidence="12" id="KW-1185">Reference proteome</keyword>
<evidence type="ECO:0000256" key="3">
    <source>
        <dbReference type="ARBA" id="ARBA00022502"/>
    </source>
</evidence>
<feature type="transmembrane region" description="Helical" evidence="10">
    <location>
        <begin position="32"/>
        <end position="52"/>
    </location>
</feature>
<reference evidence="11 12" key="1">
    <citation type="journal article" date="2019" name="Sci. Rep.">
        <title>Sulfobacillus thermotolerans: new insights into resistance and metabolic capacities of acidophilic chemolithotrophs.</title>
        <authorList>
            <person name="Panyushkina A.E."/>
            <person name="Babenko V.V."/>
            <person name="Nikitina A.S."/>
            <person name="Selezneva O.V."/>
            <person name="Tsaplina I.A."/>
            <person name="Letarova M.A."/>
            <person name="Kostryukova E.S."/>
            <person name="Letarov A.V."/>
        </authorList>
    </citation>
    <scope>NUCLEOTIDE SEQUENCE [LARGE SCALE GENOMIC DNA]</scope>
    <source>
        <strain evidence="11 12">Kr1</strain>
    </source>
</reference>
<comment type="pathway">
    <text evidence="2">Glycolipid biosynthesis; glycosylphosphatidylinositol-anchor biosynthesis.</text>
</comment>
<keyword evidence="9 10" id="KW-0472">Membrane</keyword>
<name>A0ABM6RTI6_9FIRM</name>
<feature type="transmembrane region" description="Helical" evidence="10">
    <location>
        <begin position="357"/>
        <end position="376"/>
    </location>
</feature>
<dbReference type="PANTHER" id="PTHR12468">
    <property type="entry name" value="GPI MANNOSYLTRANSFERASE 2"/>
    <property type="match status" value="1"/>
</dbReference>
<proteinExistence type="predicted"/>
<keyword evidence="8 10" id="KW-1133">Transmembrane helix</keyword>
<feature type="transmembrane region" description="Helical" evidence="10">
    <location>
        <begin position="383"/>
        <end position="406"/>
    </location>
</feature>
<organism evidence="11 12">
    <name type="scientific">Sulfobacillus thermotolerans</name>
    <dbReference type="NCBI Taxonomy" id="338644"/>
    <lineage>
        <taxon>Bacteria</taxon>
        <taxon>Bacillati</taxon>
        <taxon>Bacillota</taxon>
        <taxon>Clostridia</taxon>
        <taxon>Eubacteriales</taxon>
        <taxon>Clostridiales Family XVII. Incertae Sedis</taxon>
        <taxon>Sulfobacillus</taxon>
    </lineage>
</organism>
<dbReference type="PANTHER" id="PTHR12468:SF2">
    <property type="entry name" value="GPI MANNOSYLTRANSFERASE 2"/>
    <property type="match status" value="1"/>
</dbReference>